<dbReference type="SUPFAM" id="SSF144232">
    <property type="entry name" value="HIT/MYND zinc finger-like"/>
    <property type="match status" value="1"/>
</dbReference>
<dbReference type="AlphaFoldDB" id="D8PYK5"/>
<proteinExistence type="predicted"/>
<feature type="domain" description="MYND-type" evidence="5">
    <location>
        <begin position="360"/>
        <end position="398"/>
    </location>
</feature>
<dbReference type="PROSITE" id="PS50865">
    <property type="entry name" value="ZF_MYND_2"/>
    <property type="match status" value="1"/>
</dbReference>
<reference evidence="6 7" key="1">
    <citation type="journal article" date="2010" name="Nat. Biotechnol.">
        <title>Genome sequence of the model mushroom Schizophyllum commune.</title>
        <authorList>
            <person name="Ohm R.A."/>
            <person name="de Jong J.F."/>
            <person name="Lugones L.G."/>
            <person name="Aerts A."/>
            <person name="Kothe E."/>
            <person name="Stajich J.E."/>
            <person name="de Vries R.P."/>
            <person name="Record E."/>
            <person name="Levasseur A."/>
            <person name="Baker S.E."/>
            <person name="Bartholomew K.A."/>
            <person name="Coutinho P.M."/>
            <person name="Erdmann S."/>
            <person name="Fowler T.J."/>
            <person name="Gathman A.C."/>
            <person name="Lombard V."/>
            <person name="Henrissat B."/>
            <person name="Knabe N."/>
            <person name="Kuees U."/>
            <person name="Lilly W.W."/>
            <person name="Lindquist E."/>
            <person name="Lucas S."/>
            <person name="Magnuson J.K."/>
            <person name="Piumi F."/>
            <person name="Raudaskoski M."/>
            <person name="Salamov A."/>
            <person name="Schmutz J."/>
            <person name="Schwarze F.W.M.R."/>
            <person name="vanKuyk P.A."/>
            <person name="Horton J.S."/>
            <person name="Grigoriev I.V."/>
            <person name="Woesten H.A.B."/>
        </authorList>
    </citation>
    <scope>NUCLEOTIDE SEQUENCE [LARGE SCALE GENOMIC DNA]</scope>
    <source>
        <strain evidence="7">H4-8 / FGSC 9210</strain>
    </source>
</reference>
<organism evidence="7">
    <name type="scientific">Schizophyllum commune (strain H4-8 / FGSC 9210)</name>
    <name type="common">Split gill fungus</name>
    <dbReference type="NCBI Taxonomy" id="578458"/>
    <lineage>
        <taxon>Eukaryota</taxon>
        <taxon>Fungi</taxon>
        <taxon>Dikarya</taxon>
        <taxon>Basidiomycota</taxon>
        <taxon>Agaricomycotina</taxon>
        <taxon>Agaricomycetes</taxon>
        <taxon>Agaricomycetidae</taxon>
        <taxon>Agaricales</taxon>
        <taxon>Schizophyllaceae</taxon>
        <taxon>Schizophyllum</taxon>
    </lineage>
</organism>
<dbReference type="OrthoDB" id="3007465at2759"/>
<dbReference type="Pfam" id="PF01753">
    <property type="entry name" value="zf-MYND"/>
    <property type="match status" value="1"/>
</dbReference>
<dbReference type="InParanoid" id="D8PYK5"/>
<evidence type="ECO:0000256" key="3">
    <source>
        <dbReference type="ARBA" id="ARBA00022833"/>
    </source>
</evidence>
<evidence type="ECO:0000256" key="2">
    <source>
        <dbReference type="ARBA" id="ARBA00022771"/>
    </source>
</evidence>
<keyword evidence="2 4" id="KW-0863">Zinc-finger</keyword>
<evidence type="ECO:0000259" key="5">
    <source>
        <dbReference type="PROSITE" id="PS50865"/>
    </source>
</evidence>
<evidence type="ECO:0000256" key="1">
    <source>
        <dbReference type="ARBA" id="ARBA00022723"/>
    </source>
</evidence>
<accession>D8PYK5</accession>
<protein>
    <recommendedName>
        <fullName evidence="5">MYND-type domain-containing protein</fullName>
    </recommendedName>
</protein>
<dbReference type="GeneID" id="9586172"/>
<keyword evidence="1" id="KW-0479">Metal-binding</keyword>
<dbReference type="InterPro" id="IPR002893">
    <property type="entry name" value="Znf_MYND"/>
</dbReference>
<dbReference type="HOGENOM" id="CLU_495361_0_0_1"/>
<gene>
    <name evidence="6" type="ORF">SCHCODRAFT_233095</name>
</gene>
<evidence type="ECO:0000256" key="4">
    <source>
        <dbReference type="PROSITE-ProRule" id="PRU00134"/>
    </source>
</evidence>
<dbReference type="Proteomes" id="UP000007431">
    <property type="component" value="Unassembled WGS sequence"/>
</dbReference>
<dbReference type="GO" id="GO:0008270">
    <property type="term" value="F:zinc ion binding"/>
    <property type="evidence" value="ECO:0007669"/>
    <property type="project" value="UniProtKB-KW"/>
</dbReference>
<dbReference type="Gene3D" id="6.10.140.2220">
    <property type="match status" value="1"/>
</dbReference>
<evidence type="ECO:0000313" key="7">
    <source>
        <dbReference type="Proteomes" id="UP000007431"/>
    </source>
</evidence>
<dbReference type="KEGG" id="scm:SCHCO_02685116"/>
<dbReference type="EMBL" id="GL377304">
    <property type="protein sequence ID" value="EFI98707.1"/>
    <property type="molecule type" value="Genomic_DNA"/>
</dbReference>
<evidence type="ECO:0000313" key="6">
    <source>
        <dbReference type="EMBL" id="EFI98707.1"/>
    </source>
</evidence>
<dbReference type="VEuPathDB" id="FungiDB:SCHCODRAFT_02685116"/>
<sequence length="550" mass="63185">MVLRRTAGDGSASGIQREMTHCVQALWPTLVLWLDFLHPMHHAHTDRRELVPVTLLCIMLSHCFEPDPPMYELRKHTPLLYKLLFTLWLRFDKYITPRTDIHLCLIRLNSAVRWSMWDKHRNTFMHAGKTMTTEEIKQIVQENSSPYCVPAALAVVEHHPRRFYRLAMGQLVLLADATLATRRAQAVDAMDDGIIALGEFARELFPQPSHSRDVVVGLIQVTRKLLDAPNRIGWTAARNIPSVLNSIWATDDSGLTVAWALRAGVLPLLTRLEAISETPGMAWPMKDNHLKLAFATIRMHGTHVCVLRALSHLTATQKVFFRHSEDDQSKERMVFDIAIYERLEVWRQAYHQEVCHNPDCPSVPRQPAQDMRRCPCFNVRYCSKNCQRADWADHKRYCVDGPMGNSLIRLTQGDLTFRDAHFAAFYTRWYVLKHASYIADSIARELKEAPHPGSPYTIQVTVEVGCLTSTYSVALDKELFGDQDNSYIVFCAMIWRPRGHVCAQVMSMDWATMKERAATRDRDGDAHIAPYFPLERRADEGHPDRHSQRR</sequence>
<name>D8PYK5_SCHCM</name>
<keyword evidence="7" id="KW-1185">Reference proteome</keyword>
<dbReference type="RefSeq" id="XP_003033610.1">
    <property type="nucleotide sequence ID" value="XM_003033564.1"/>
</dbReference>
<keyword evidence="3" id="KW-0862">Zinc</keyword>